<sequence>MLSKLVVILAVLALVGYLDYEDQALSKRVYCANVQLWSSSHQQAGHPAYNPSIVCEVKP</sequence>
<protein>
    <submittedName>
        <fullName evidence="1">Uncharacterized protein</fullName>
    </submittedName>
</protein>
<name>A0A6G5P4B8_9CAUD</name>
<proteinExistence type="predicted"/>
<gene>
    <name evidence="1" type="ORF">ETP1_006</name>
</gene>
<organism evidence="1 2">
    <name type="scientific">Edwardsiella phage ETP-1</name>
    <dbReference type="NCBI Taxonomy" id="2544920"/>
    <lineage>
        <taxon>Viruses</taxon>
        <taxon>Duplodnaviria</taxon>
        <taxon>Heunggongvirae</taxon>
        <taxon>Uroviricota</taxon>
        <taxon>Caudoviricetes</taxon>
        <taxon>Kafunavirus</taxon>
        <taxon>Kafunavirus KF1</taxon>
    </lineage>
</organism>
<evidence type="ECO:0000313" key="2">
    <source>
        <dbReference type="Proteomes" id="UP000501729"/>
    </source>
</evidence>
<dbReference type="EMBL" id="MK574011">
    <property type="protein sequence ID" value="QBP07007.1"/>
    <property type="molecule type" value="Genomic_DNA"/>
</dbReference>
<accession>A0A6G5P4B8</accession>
<dbReference type="Proteomes" id="UP000501729">
    <property type="component" value="Segment"/>
</dbReference>
<evidence type="ECO:0000313" key="1">
    <source>
        <dbReference type="EMBL" id="QBP07007.1"/>
    </source>
</evidence>
<reference evidence="1 2" key="1">
    <citation type="submission" date="2019-02" db="EMBL/GenBank/DDBJ databases">
        <title>Genome sequence of multidrug-resistant Edwardsiella tarda isolate infecting lytic phage ETP-1.</title>
        <authorList>
            <person name="Nikapitiya C."/>
            <person name="Senevirathne A."/>
            <person name="De Zoysa M."/>
            <person name="Lee J."/>
        </authorList>
    </citation>
    <scope>NUCLEOTIDE SEQUENCE [LARGE SCALE GENOMIC DNA]</scope>
</reference>